<name>A0A0X3APK5_9FLAO</name>
<dbReference type="Proteomes" id="UP000182761">
    <property type="component" value="Unassembled WGS sequence"/>
</dbReference>
<proteinExistence type="predicted"/>
<accession>A0A0X3APK5</accession>
<organism evidence="2 3">
    <name type="scientific">Apibacter mensalis</name>
    <dbReference type="NCBI Taxonomy" id="1586267"/>
    <lineage>
        <taxon>Bacteria</taxon>
        <taxon>Pseudomonadati</taxon>
        <taxon>Bacteroidota</taxon>
        <taxon>Flavobacteriia</taxon>
        <taxon>Flavobacteriales</taxon>
        <taxon>Weeksellaceae</taxon>
        <taxon>Apibacter</taxon>
    </lineage>
</organism>
<dbReference type="SUPFAM" id="SSF69349">
    <property type="entry name" value="Phage fibre proteins"/>
    <property type="match status" value="1"/>
</dbReference>
<dbReference type="Gene3D" id="2.30.110.50">
    <property type="match status" value="1"/>
</dbReference>
<evidence type="ECO:0000313" key="3">
    <source>
        <dbReference type="Proteomes" id="UP000182761"/>
    </source>
</evidence>
<reference evidence="2 3" key="1">
    <citation type="submission" date="2016-01" db="EMBL/GenBank/DDBJ databases">
        <authorList>
            <person name="McClelland M."/>
            <person name="Jain A."/>
            <person name="Saraogi P."/>
            <person name="Mendelson R."/>
            <person name="Westerman R."/>
            <person name="SanMiguel P."/>
            <person name="Csonka L."/>
        </authorList>
    </citation>
    <scope>NUCLEOTIDE SEQUENCE [LARGE SCALE GENOMIC DNA]</scope>
    <source>
        <strain evidence="2 3">R-53146</strain>
    </source>
</reference>
<protein>
    <submittedName>
        <fullName evidence="2">Uncharacterized conserved protein, implicated in type VI secretion and phage assembly</fullName>
    </submittedName>
</protein>
<dbReference type="Pfam" id="PF05954">
    <property type="entry name" value="Phage_GPD"/>
    <property type="match status" value="1"/>
</dbReference>
<dbReference type="Gene3D" id="3.55.50.10">
    <property type="entry name" value="Baseplate protein-like domains"/>
    <property type="match status" value="1"/>
</dbReference>
<evidence type="ECO:0000259" key="1">
    <source>
        <dbReference type="Pfam" id="PF04717"/>
    </source>
</evidence>
<evidence type="ECO:0000313" key="2">
    <source>
        <dbReference type="EMBL" id="CVK15985.1"/>
    </source>
</evidence>
<dbReference type="STRING" id="1586267.GCA_001418685_00824"/>
<gene>
    <name evidence="2" type="ORF">Ga0061079_104104</name>
</gene>
<dbReference type="OrthoDB" id="7033094at2"/>
<dbReference type="EMBL" id="FCOR01000004">
    <property type="protein sequence ID" value="CVK15985.1"/>
    <property type="molecule type" value="Genomic_DNA"/>
</dbReference>
<keyword evidence="3" id="KW-1185">Reference proteome</keyword>
<dbReference type="Pfam" id="PF04717">
    <property type="entry name" value="Phage_base_V"/>
    <property type="match status" value="1"/>
</dbReference>
<dbReference type="SUPFAM" id="SSF69279">
    <property type="entry name" value="Phage tail proteins"/>
    <property type="match status" value="1"/>
</dbReference>
<dbReference type="Gene3D" id="4.10.220.110">
    <property type="match status" value="1"/>
</dbReference>
<dbReference type="InterPro" id="IPR037026">
    <property type="entry name" value="Vgr_OB-fold_dom_sf"/>
</dbReference>
<dbReference type="InterPro" id="IPR006531">
    <property type="entry name" value="Gp5/Vgr_OB"/>
</dbReference>
<dbReference type="AlphaFoldDB" id="A0A0X3APK5"/>
<sequence length="647" mass="72262">MSTYHRSGYGESTSTFALVTINGQEIAKKHAITIHIRQSLLQHTTFELCCPSEAFSDKITYPLKNSIKLLGTDITVQFRKQGGDESLFTGFVTHVSYKKNNKYPFVVISGKSYSALLDSQKTCRTFHNKTLQDILQATFSEYTGSKIDFICQPNKKEIIPYTVSYNETAYEFIQRLARRFGEFLFWNGSQLIFGSGNQKKVELKEGRDYLEYCIDVGVAPQHLTYENYNPQVAKVQSEQSKPAGTHVNLFQEKAVDKAHKIYTRLPTAVYYDTLSEEYSTMQAQKLAAHQKALENLVVITAQTTHAKLRLGDIAKMLAHIPEFERQKAAGTPIESYLITQIEHTYTAKGYTNQFTAIPREQEIAPYWDMQAYPKAEDQSAVVMDNNDPLKQNRIKVQFYWQKLTNETTPWIRMIQGHGGNEQGFHIIPEIGHEVQIAFRGNNAEVPLVTGSLYNGKQMSGEHTAKNNFKVFKTRSGNTIKLDDTEDKEKIKVFDKENNLFEIDTAANTINVLANSTINLVATDINIMAKRAVNITAGATISGESGVNTTLFSAGTSVLSSAKDTQFIAGKSLSAKGGKNLDLFSGTSSSMKLNAQGNAHIQAKKKVQMVSDNNIEINGKKKAMMTSKQAFVEGKSKAVIKGSKIKEN</sequence>
<dbReference type="Gene3D" id="2.40.50.230">
    <property type="entry name" value="Gp5 N-terminal domain"/>
    <property type="match status" value="1"/>
</dbReference>
<dbReference type="SUPFAM" id="SSF69255">
    <property type="entry name" value="gp5 N-terminal domain-like"/>
    <property type="match status" value="1"/>
</dbReference>
<feature type="domain" description="Gp5/Type VI secretion system Vgr protein OB-fold" evidence="1">
    <location>
        <begin position="379"/>
        <end position="453"/>
    </location>
</feature>
<dbReference type="RefSeq" id="WP_055425199.1">
    <property type="nucleotide sequence ID" value="NZ_FCOR01000004.1"/>
</dbReference>